<protein>
    <submittedName>
        <fullName evidence="2">Uncharacterized protein</fullName>
    </submittedName>
</protein>
<proteinExistence type="predicted"/>
<feature type="compositionally biased region" description="Polar residues" evidence="1">
    <location>
        <begin position="249"/>
        <end position="268"/>
    </location>
</feature>
<organism evidence="2 3">
    <name type="scientific">Streptosporangium lutulentum</name>
    <dbReference type="NCBI Taxonomy" id="1461250"/>
    <lineage>
        <taxon>Bacteria</taxon>
        <taxon>Bacillati</taxon>
        <taxon>Actinomycetota</taxon>
        <taxon>Actinomycetes</taxon>
        <taxon>Streptosporangiales</taxon>
        <taxon>Streptosporangiaceae</taxon>
        <taxon>Streptosporangium</taxon>
    </lineage>
</organism>
<evidence type="ECO:0000313" key="3">
    <source>
        <dbReference type="Proteomes" id="UP001225356"/>
    </source>
</evidence>
<reference evidence="2 3" key="1">
    <citation type="submission" date="2023-07" db="EMBL/GenBank/DDBJ databases">
        <title>Sequencing the genomes of 1000 actinobacteria strains.</title>
        <authorList>
            <person name="Klenk H.-P."/>
        </authorList>
    </citation>
    <scope>NUCLEOTIDE SEQUENCE [LARGE SCALE GENOMIC DNA]</scope>
    <source>
        <strain evidence="2 3">DSM 46740</strain>
    </source>
</reference>
<name>A0ABT9QJG0_9ACTN</name>
<comment type="caution">
    <text evidence="2">The sequence shown here is derived from an EMBL/GenBank/DDBJ whole genome shotgun (WGS) entry which is preliminary data.</text>
</comment>
<keyword evidence="3" id="KW-1185">Reference proteome</keyword>
<sequence length="300" mass="31740">MPGSGPMRSASLPLILRPLPAPATTRPRPLFLAPRPAPLPLVLRPAPLFLVLRPLTVPATAWPASFLLVPEPASLPLALRPLTVPAGARPRMVPLAPARVSSIRPSIPVAPELAVPGVTTSMMTGSGPMRPLPVRVAILPERTAGSTGGGRPLVSRRRPAEDQVTQPARLPAVRVVRPSPPGTLGHPVLKPLERPIPVPLGGRAPVVFPVSVDGRVRRPFRCPTRGTVGSRLRVLDRADARQPNDHGQHTGSHGSQSNAPPVSSSFGGQTRIELHSSLPGMTNRLTIKNSRHPGPSRNDP</sequence>
<feature type="region of interest" description="Disordered" evidence="1">
    <location>
        <begin position="142"/>
        <end position="166"/>
    </location>
</feature>
<gene>
    <name evidence="2" type="ORF">J2853_006058</name>
</gene>
<feature type="compositionally biased region" description="Polar residues" evidence="1">
    <location>
        <begin position="279"/>
        <end position="288"/>
    </location>
</feature>
<dbReference type="EMBL" id="JAUSQU010000001">
    <property type="protein sequence ID" value="MDP9846847.1"/>
    <property type="molecule type" value="Genomic_DNA"/>
</dbReference>
<accession>A0ABT9QJG0</accession>
<evidence type="ECO:0000256" key="1">
    <source>
        <dbReference type="SAM" id="MobiDB-lite"/>
    </source>
</evidence>
<evidence type="ECO:0000313" key="2">
    <source>
        <dbReference type="EMBL" id="MDP9846847.1"/>
    </source>
</evidence>
<feature type="region of interest" description="Disordered" evidence="1">
    <location>
        <begin position="241"/>
        <end position="300"/>
    </location>
</feature>
<dbReference type="Proteomes" id="UP001225356">
    <property type="component" value="Unassembled WGS sequence"/>
</dbReference>